<reference evidence="1 2" key="1">
    <citation type="submission" date="2018-11" db="EMBL/GenBank/DDBJ databases">
        <title>Genomic Encyclopedia of Type Strains, Phase IV (KMG-IV): sequencing the most valuable type-strain genomes for metagenomic binning, comparative biology and taxonomic classification.</title>
        <authorList>
            <person name="Goeker M."/>
        </authorList>
    </citation>
    <scope>NUCLEOTIDE SEQUENCE [LARGE SCALE GENOMIC DNA]</scope>
    <source>
        <strain evidence="1 2">DSM 104731</strain>
    </source>
</reference>
<accession>A0A3N4UKL7</accession>
<dbReference type="RefSeq" id="WP_123791240.1">
    <property type="nucleotide sequence ID" value="NZ_RKQK01000001.1"/>
</dbReference>
<dbReference type="Proteomes" id="UP000269689">
    <property type="component" value="Unassembled WGS sequence"/>
</dbReference>
<dbReference type="EMBL" id="RKQK01000001">
    <property type="protein sequence ID" value="RPE70983.1"/>
    <property type="molecule type" value="Genomic_DNA"/>
</dbReference>
<sequence>MRLPFVPVRSLSRVCALGLMVTLMGCMPDNEASAPLGYGLAGYDPNAEVRAEESCLARGGTYGTGGAAGLKVCYETPKDAGKSCSKSTDCESQCLARSKSCAPLKPVFGCSSILDSLGREVTLCTD</sequence>
<proteinExistence type="predicted"/>
<evidence type="ECO:0000313" key="2">
    <source>
        <dbReference type="Proteomes" id="UP000269689"/>
    </source>
</evidence>
<evidence type="ECO:0000313" key="1">
    <source>
        <dbReference type="EMBL" id="RPE70983.1"/>
    </source>
</evidence>
<gene>
    <name evidence="1" type="ORF">EDD53_0096</name>
</gene>
<dbReference type="OrthoDB" id="8592692at2"/>
<organism evidence="1 2">
    <name type="scientific">Pacificibacter maritimus</name>
    <dbReference type="NCBI Taxonomy" id="762213"/>
    <lineage>
        <taxon>Bacteria</taxon>
        <taxon>Pseudomonadati</taxon>
        <taxon>Pseudomonadota</taxon>
        <taxon>Alphaproteobacteria</taxon>
        <taxon>Rhodobacterales</taxon>
        <taxon>Roseobacteraceae</taxon>
        <taxon>Pacificibacter</taxon>
    </lineage>
</organism>
<dbReference type="AlphaFoldDB" id="A0A3N4UKL7"/>
<protein>
    <submittedName>
        <fullName evidence="1">Uncharacterized protein</fullName>
    </submittedName>
</protein>
<keyword evidence="2" id="KW-1185">Reference proteome</keyword>
<dbReference type="PROSITE" id="PS51257">
    <property type="entry name" value="PROKAR_LIPOPROTEIN"/>
    <property type="match status" value="1"/>
</dbReference>
<comment type="caution">
    <text evidence="1">The sequence shown here is derived from an EMBL/GenBank/DDBJ whole genome shotgun (WGS) entry which is preliminary data.</text>
</comment>
<name>A0A3N4UKL7_9RHOB</name>